<protein>
    <submittedName>
        <fullName evidence="1">Conserved hypothetical phage tail region protein</fullName>
    </submittedName>
</protein>
<reference evidence="1" key="2">
    <citation type="submission" date="2013-06" db="EMBL/GenBank/DDBJ databases">
        <title>Draft genome sequence of Clostridium hylemonae (DSM 15053).</title>
        <authorList>
            <person name="Sudarsanam P."/>
            <person name="Ley R."/>
            <person name="Guruge J."/>
            <person name="Turnbaugh P.J."/>
            <person name="Mahowald M."/>
            <person name="Liep D."/>
            <person name="Gordon J."/>
        </authorList>
    </citation>
    <scope>NUCLEOTIDE SEQUENCE</scope>
    <source>
        <strain evidence="1">DSM 15053</strain>
    </source>
</reference>
<dbReference type="RefSeq" id="WP_006441976.1">
    <property type="nucleotide sequence ID" value="NZ_CP036524.1"/>
</dbReference>
<gene>
    <name evidence="1" type="ORF">CLOHYLEM_04643</name>
</gene>
<dbReference type="PANTHER" id="PTHR38009:SF1">
    <property type="entry name" value="CONSERVED HYPOTHETICAL PHAGE TAIL PROTEIN"/>
    <property type="match status" value="1"/>
</dbReference>
<keyword evidence="2" id="KW-1185">Reference proteome</keyword>
<dbReference type="STRING" id="553973.CLOHYLEM_04643"/>
<evidence type="ECO:0000313" key="1">
    <source>
        <dbReference type="EMBL" id="EEG75413.1"/>
    </source>
</evidence>
<dbReference type="InterPro" id="IPR010667">
    <property type="entry name" value="Phage_T4_Gp19"/>
</dbReference>
<dbReference type="HOGENOM" id="CLU_101335_3_0_9"/>
<proteinExistence type="predicted"/>
<dbReference type="OrthoDB" id="73314at2"/>
<comment type="caution">
    <text evidence="1">The sequence shown here is derived from an EMBL/GenBank/DDBJ whole genome shotgun (WGS) entry which is preliminary data.</text>
</comment>
<accession>C0BXV6</accession>
<dbReference type="Proteomes" id="UP000004893">
    <property type="component" value="Unassembled WGS sequence"/>
</dbReference>
<evidence type="ECO:0000313" key="2">
    <source>
        <dbReference type="Proteomes" id="UP000004893"/>
    </source>
</evidence>
<dbReference type="Pfam" id="PF06841">
    <property type="entry name" value="Phage_T4_gp19"/>
    <property type="match status" value="1"/>
</dbReference>
<dbReference type="PANTHER" id="PTHR38009">
    <property type="entry name" value="CONSERVED HYPOTHETICAL PHAGE TAIL PROTEIN"/>
    <property type="match status" value="1"/>
</dbReference>
<dbReference type="AlphaFoldDB" id="C0BXV6"/>
<dbReference type="GO" id="GO:0005198">
    <property type="term" value="F:structural molecule activity"/>
    <property type="evidence" value="ECO:0007669"/>
    <property type="project" value="InterPro"/>
</dbReference>
<dbReference type="EMBL" id="ABYI02000012">
    <property type="protein sequence ID" value="EEG75413.1"/>
    <property type="molecule type" value="Genomic_DNA"/>
</dbReference>
<dbReference type="InterPro" id="IPR011747">
    <property type="entry name" value="CHP02241"/>
</dbReference>
<sequence length="180" mass="19193">MPGEENGGYSYPLTNMNFLVTFGENLTAAFTEVSGVEATVEEIEFRQGNSTSLAPVKIPGLIKHGSVTMKMGYTTDNQLINWIYNCIKEQRTGFARKDVTIELIDIRTESPAQPVQTDAARPAWKLKNAWVTKYSAPDLNASGKEVAIESIELAYEELVTPGGAAAGGGESAGGGGESAT</sequence>
<organism evidence="1 2">
    <name type="scientific">[Clostridium] hylemonae DSM 15053</name>
    <dbReference type="NCBI Taxonomy" id="553973"/>
    <lineage>
        <taxon>Bacteria</taxon>
        <taxon>Bacillati</taxon>
        <taxon>Bacillota</taxon>
        <taxon>Clostridia</taxon>
        <taxon>Lachnospirales</taxon>
        <taxon>Lachnospiraceae</taxon>
    </lineage>
</organism>
<dbReference type="NCBIfam" id="TIGR02241">
    <property type="entry name" value="conserved hypothetical phage tail region protein"/>
    <property type="match status" value="1"/>
</dbReference>
<reference evidence="1" key="1">
    <citation type="submission" date="2009-02" db="EMBL/GenBank/DDBJ databases">
        <authorList>
            <person name="Fulton L."/>
            <person name="Clifton S."/>
            <person name="Fulton B."/>
            <person name="Xu J."/>
            <person name="Minx P."/>
            <person name="Pepin K.H."/>
            <person name="Johnson M."/>
            <person name="Bhonagiri V."/>
            <person name="Nash W.E."/>
            <person name="Mardis E.R."/>
            <person name="Wilson R.K."/>
        </authorList>
    </citation>
    <scope>NUCLEOTIDE SEQUENCE [LARGE SCALE GENOMIC DNA]</scope>
    <source>
        <strain evidence="1">DSM 15053</strain>
    </source>
</reference>
<name>C0BXV6_9FIRM</name>
<dbReference type="eggNOG" id="ENOG5030Q6T">
    <property type="taxonomic scope" value="Bacteria"/>
</dbReference>